<dbReference type="GO" id="GO:0003700">
    <property type="term" value="F:DNA-binding transcription factor activity"/>
    <property type="evidence" value="ECO:0007669"/>
    <property type="project" value="InterPro"/>
</dbReference>
<dbReference type="InterPro" id="IPR037171">
    <property type="entry name" value="NagB/RpiA_transferase-like"/>
</dbReference>
<protein>
    <submittedName>
        <fullName evidence="7">Uncharacterized protein</fullName>
    </submittedName>
</protein>
<reference evidence="7" key="1">
    <citation type="submission" date="2016-04" db="EMBL/GenBank/DDBJ databases">
        <authorList>
            <person name="Evans L.H."/>
            <person name="Alamgir A."/>
            <person name="Owens N."/>
            <person name="Weber N.D."/>
            <person name="Virtaneva K."/>
            <person name="Barbian K."/>
            <person name="Babar A."/>
            <person name="Rosenke K."/>
        </authorList>
    </citation>
    <scope>NUCLEOTIDE SEQUENCE</scope>
    <source>
        <strain evidence="7">86</strain>
    </source>
</reference>
<dbReference type="InterPro" id="IPR007630">
    <property type="entry name" value="RNA_pol_sigma70_r4"/>
</dbReference>
<evidence type="ECO:0000256" key="2">
    <source>
        <dbReference type="ARBA" id="ARBA00023015"/>
    </source>
</evidence>
<keyword evidence="2" id="KW-0805">Transcription regulation</keyword>
<evidence type="ECO:0000259" key="6">
    <source>
        <dbReference type="Pfam" id="PF04545"/>
    </source>
</evidence>
<dbReference type="PANTHER" id="PTHR34294:SF1">
    <property type="entry name" value="TRANSCRIPTIONAL REGULATOR LSRR"/>
    <property type="match status" value="1"/>
</dbReference>
<dbReference type="GO" id="GO:0006352">
    <property type="term" value="P:DNA-templated transcription initiation"/>
    <property type="evidence" value="ECO:0007669"/>
    <property type="project" value="InterPro"/>
</dbReference>
<dbReference type="SUPFAM" id="SSF100950">
    <property type="entry name" value="NagB/RpiA/CoA transferase-like"/>
    <property type="match status" value="1"/>
</dbReference>
<evidence type="ECO:0000256" key="3">
    <source>
        <dbReference type="ARBA" id="ARBA00023125"/>
    </source>
</evidence>
<proteinExistence type="inferred from homology"/>
<dbReference type="Gene3D" id="3.40.50.1360">
    <property type="match status" value="1"/>
</dbReference>
<dbReference type="InterPro" id="IPR051054">
    <property type="entry name" value="SorC_transcr_regulators"/>
</dbReference>
<feature type="domain" description="Sugar-binding" evidence="5">
    <location>
        <begin position="63"/>
        <end position="298"/>
    </location>
</feature>
<sequence>MPTPEKAKRLEAIARLYYEQGRTQDEIARELKVSRPLISRLLREAREAGIVEIRIHSPQEKDNLLLAQAKNLFGLRDGTLLSPAGDDSRTNQVLAQAALDYIRAQGGGRVGLGWGHVIGALVRILETRTPERGVITDICPMVGNSGVSIRYYHSNENVRIVAHHTLASPHYLHTPAFAETRQEMDLLRQTENYKTVSRQWDMLDIALVNIGNHPSSPDFASVARYGKLLAERQAVGRLIAYYYTVDGEIIHSDKDYAIQIPLSSLARSRHVVGVCSANCSPKSLAGALRTGLLTHLIATGDMLDKAMRIADA</sequence>
<dbReference type="CDD" id="cd00090">
    <property type="entry name" value="HTH_ARSR"/>
    <property type="match status" value="1"/>
</dbReference>
<comment type="similarity">
    <text evidence="1">Belongs to the SorC transcriptional regulatory family.</text>
</comment>
<dbReference type="GO" id="GO:0003677">
    <property type="term" value="F:DNA binding"/>
    <property type="evidence" value="ECO:0007669"/>
    <property type="project" value="UniProtKB-KW"/>
</dbReference>
<name>A0A212KEU1_9DELT</name>
<dbReference type="AlphaFoldDB" id="A0A212KEU1"/>
<organism evidence="7">
    <name type="scientific">uncultured delta proteobacterium</name>
    <dbReference type="NCBI Taxonomy" id="34034"/>
    <lineage>
        <taxon>Bacteria</taxon>
        <taxon>Deltaproteobacteria</taxon>
        <taxon>environmental samples</taxon>
    </lineage>
</organism>
<gene>
    <name evidence="7" type="ORF">KL86DPRO_60093</name>
</gene>
<dbReference type="Pfam" id="PF04198">
    <property type="entry name" value="Sugar-bind"/>
    <property type="match status" value="1"/>
</dbReference>
<keyword evidence="3" id="KW-0238">DNA-binding</keyword>
<evidence type="ECO:0000256" key="1">
    <source>
        <dbReference type="ARBA" id="ARBA00010466"/>
    </source>
</evidence>
<accession>A0A212KEU1</accession>
<dbReference type="Gene3D" id="1.10.10.60">
    <property type="entry name" value="Homeodomain-like"/>
    <property type="match status" value="1"/>
</dbReference>
<feature type="domain" description="RNA polymerase sigma-70 region 4" evidence="6">
    <location>
        <begin position="15"/>
        <end position="47"/>
    </location>
</feature>
<dbReference type="EMBL" id="FLUQ01000006">
    <property type="protein sequence ID" value="SBW10254.1"/>
    <property type="molecule type" value="Genomic_DNA"/>
</dbReference>
<evidence type="ECO:0000259" key="5">
    <source>
        <dbReference type="Pfam" id="PF04198"/>
    </source>
</evidence>
<dbReference type="InterPro" id="IPR011991">
    <property type="entry name" value="ArsR-like_HTH"/>
</dbReference>
<dbReference type="SUPFAM" id="SSF46785">
    <property type="entry name" value="Winged helix' DNA-binding domain"/>
    <property type="match status" value="1"/>
</dbReference>
<evidence type="ECO:0000313" key="7">
    <source>
        <dbReference type="EMBL" id="SBW10254.1"/>
    </source>
</evidence>
<keyword evidence="4" id="KW-0804">Transcription</keyword>
<dbReference type="Pfam" id="PF04545">
    <property type="entry name" value="Sigma70_r4"/>
    <property type="match status" value="1"/>
</dbReference>
<dbReference type="InterPro" id="IPR007324">
    <property type="entry name" value="Sugar-bd_dom_put"/>
</dbReference>
<dbReference type="PANTHER" id="PTHR34294">
    <property type="entry name" value="TRANSCRIPTIONAL REGULATOR-RELATED"/>
    <property type="match status" value="1"/>
</dbReference>
<dbReference type="GO" id="GO:0030246">
    <property type="term" value="F:carbohydrate binding"/>
    <property type="evidence" value="ECO:0007669"/>
    <property type="project" value="InterPro"/>
</dbReference>
<evidence type="ECO:0000256" key="4">
    <source>
        <dbReference type="ARBA" id="ARBA00023163"/>
    </source>
</evidence>
<dbReference type="InterPro" id="IPR036390">
    <property type="entry name" value="WH_DNA-bd_sf"/>
</dbReference>